<keyword evidence="5" id="KW-0808">Transferase</keyword>
<evidence type="ECO:0000256" key="10">
    <source>
        <dbReference type="SAM" id="Coils"/>
    </source>
</evidence>
<gene>
    <name evidence="16" type="ORF">PLAN_60424</name>
</gene>
<dbReference type="NCBIfam" id="TIGR00229">
    <property type="entry name" value="sensory_box"/>
    <property type="match status" value="4"/>
</dbReference>
<dbReference type="CDD" id="cd00130">
    <property type="entry name" value="PAS"/>
    <property type="match status" value="4"/>
</dbReference>
<protein>
    <recommendedName>
        <fullName evidence="8">Circadian input-output histidine kinase CikA</fullName>
        <ecNumber evidence="3">2.7.13.3</ecNumber>
    </recommendedName>
</protein>
<dbReference type="InterPro" id="IPR004358">
    <property type="entry name" value="Sig_transdc_His_kin-like_C"/>
</dbReference>
<dbReference type="InterPro" id="IPR000700">
    <property type="entry name" value="PAS-assoc_C"/>
</dbReference>
<dbReference type="SUPFAM" id="SSF55785">
    <property type="entry name" value="PYP-like sensor domain (PAS domain)"/>
    <property type="match status" value="4"/>
</dbReference>
<dbReference type="EMBL" id="CZCZ02000016">
    <property type="protein sequence ID" value="CAC5345409.1"/>
    <property type="molecule type" value="Genomic_DNA"/>
</dbReference>
<feature type="domain" description="PAC" evidence="15">
    <location>
        <begin position="326"/>
        <end position="378"/>
    </location>
</feature>
<feature type="domain" description="Histidine kinase" evidence="12">
    <location>
        <begin position="915"/>
        <end position="1145"/>
    </location>
</feature>
<evidence type="ECO:0000259" key="11">
    <source>
        <dbReference type="PROSITE" id="PS50046"/>
    </source>
</evidence>
<dbReference type="InterPro" id="IPR005467">
    <property type="entry name" value="His_kinase_dom"/>
</dbReference>
<feature type="domain" description="Response regulatory" evidence="13">
    <location>
        <begin position="1176"/>
        <end position="1292"/>
    </location>
</feature>
<dbReference type="PROSITE" id="PS50109">
    <property type="entry name" value="HIS_KIN"/>
    <property type="match status" value="1"/>
</dbReference>
<dbReference type="InterPro" id="IPR036890">
    <property type="entry name" value="HATPase_C_sf"/>
</dbReference>
<keyword evidence="6 16" id="KW-0418">Kinase</keyword>
<evidence type="ECO:0000256" key="2">
    <source>
        <dbReference type="ARBA" id="ARBA00006402"/>
    </source>
</evidence>
<dbReference type="InterPro" id="IPR003018">
    <property type="entry name" value="GAF"/>
</dbReference>
<dbReference type="InterPro" id="IPR001789">
    <property type="entry name" value="Sig_transdc_resp-reg_receiver"/>
</dbReference>
<dbReference type="Gene3D" id="3.40.50.2300">
    <property type="match status" value="1"/>
</dbReference>
<dbReference type="FunFam" id="3.30.565.10:FF:000010">
    <property type="entry name" value="Sensor histidine kinase RcsC"/>
    <property type="match status" value="1"/>
</dbReference>
<evidence type="ECO:0000259" key="13">
    <source>
        <dbReference type="PROSITE" id="PS50110"/>
    </source>
</evidence>
<evidence type="ECO:0000256" key="4">
    <source>
        <dbReference type="ARBA" id="ARBA00022553"/>
    </source>
</evidence>
<feature type="domain" description="PAC" evidence="15">
    <location>
        <begin position="455"/>
        <end position="507"/>
    </location>
</feature>
<evidence type="ECO:0000256" key="5">
    <source>
        <dbReference type="ARBA" id="ARBA00022679"/>
    </source>
</evidence>
<dbReference type="GO" id="GO:0000155">
    <property type="term" value="F:phosphorelay sensor kinase activity"/>
    <property type="evidence" value="ECO:0007669"/>
    <property type="project" value="InterPro"/>
</dbReference>
<dbReference type="PROSITE" id="PS50046">
    <property type="entry name" value="PHYTOCHROME_2"/>
    <property type="match status" value="2"/>
</dbReference>
<dbReference type="PROSITE" id="PS50112">
    <property type="entry name" value="PAS"/>
    <property type="match status" value="2"/>
</dbReference>
<dbReference type="Pfam" id="PF08447">
    <property type="entry name" value="PAS_3"/>
    <property type="match status" value="2"/>
</dbReference>
<dbReference type="InterPro" id="IPR003594">
    <property type="entry name" value="HATPase_dom"/>
</dbReference>
<dbReference type="GO" id="GO:0006355">
    <property type="term" value="P:regulation of DNA-templated transcription"/>
    <property type="evidence" value="ECO:0007669"/>
    <property type="project" value="InterPro"/>
</dbReference>
<dbReference type="PROSITE" id="PS50110">
    <property type="entry name" value="RESPONSE_REGULATORY"/>
    <property type="match status" value="1"/>
</dbReference>
<dbReference type="InterPro" id="IPR016132">
    <property type="entry name" value="Phyto_chromo_attachment"/>
</dbReference>
<keyword evidence="7" id="KW-0902">Two-component regulatory system</keyword>
<comment type="caution">
    <text evidence="16">The sequence shown here is derived from an EMBL/GenBank/DDBJ whole genome shotgun (WGS) entry which is preliminary data.</text>
</comment>
<keyword evidence="4 9" id="KW-0597">Phosphoprotein</keyword>
<dbReference type="SUPFAM" id="SSF55874">
    <property type="entry name" value="ATPase domain of HSP90 chaperone/DNA topoisomerase II/histidine kinase"/>
    <property type="match status" value="1"/>
</dbReference>
<evidence type="ECO:0000256" key="6">
    <source>
        <dbReference type="ARBA" id="ARBA00022777"/>
    </source>
</evidence>
<dbReference type="SMART" id="SM00448">
    <property type="entry name" value="REC"/>
    <property type="match status" value="1"/>
</dbReference>
<dbReference type="Gene3D" id="1.10.287.130">
    <property type="match status" value="1"/>
</dbReference>
<dbReference type="InterPro" id="IPR011006">
    <property type="entry name" value="CheY-like_superfamily"/>
</dbReference>
<organism evidence="16 17">
    <name type="scientific">Planktothrix rubescens CCAP 1459/22</name>
    <dbReference type="NCBI Taxonomy" id="329571"/>
    <lineage>
        <taxon>Bacteria</taxon>
        <taxon>Bacillati</taxon>
        <taxon>Cyanobacteriota</taxon>
        <taxon>Cyanophyceae</taxon>
        <taxon>Oscillatoriophycideae</taxon>
        <taxon>Oscillatoriales</taxon>
        <taxon>Microcoleaceae</taxon>
        <taxon>Planktothrix</taxon>
    </lineage>
</organism>
<dbReference type="InterPro" id="IPR001610">
    <property type="entry name" value="PAC"/>
</dbReference>
<dbReference type="Pfam" id="PF08448">
    <property type="entry name" value="PAS_4"/>
    <property type="match status" value="1"/>
</dbReference>
<evidence type="ECO:0000256" key="9">
    <source>
        <dbReference type="PROSITE-ProRule" id="PRU00169"/>
    </source>
</evidence>
<evidence type="ECO:0000256" key="8">
    <source>
        <dbReference type="ARBA" id="ARBA00074306"/>
    </source>
</evidence>
<dbReference type="Proteomes" id="UP000196521">
    <property type="component" value="Unassembled WGS sequence"/>
</dbReference>
<dbReference type="SMART" id="SM00091">
    <property type="entry name" value="PAS"/>
    <property type="match status" value="4"/>
</dbReference>
<evidence type="ECO:0000259" key="14">
    <source>
        <dbReference type="PROSITE" id="PS50112"/>
    </source>
</evidence>
<dbReference type="InterPro" id="IPR036097">
    <property type="entry name" value="HisK_dim/P_sf"/>
</dbReference>
<dbReference type="RefSeq" id="WP_052338748.1">
    <property type="nucleotide sequence ID" value="NZ_LR812491.1"/>
</dbReference>
<dbReference type="GO" id="GO:0009927">
    <property type="term" value="F:histidine phosphotransfer kinase activity"/>
    <property type="evidence" value="ECO:0007669"/>
    <property type="project" value="TreeGrafter"/>
</dbReference>
<evidence type="ECO:0000259" key="15">
    <source>
        <dbReference type="PROSITE" id="PS50113"/>
    </source>
</evidence>
<dbReference type="Pfam" id="PF02518">
    <property type="entry name" value="HATPase_c"/>
    <property type="match status" value="1"/>
</dbReference>
<dbReference type="InterPro" id="IPR013656">
    <property type="entry name" value="PAS_4"/>
</dbReference>
<proteinExistence type="inferred from homology"/>
<dbReference type="PANTHER" id="PTHR43047">
    <property type="entry name" value="TWO-COMPONENT HISTIDINE PROTEIN KINASE"/>
    <property type="match status" value="1"/>
</dbReference>
<dbReference type="SMART" id="SM00388">
    <property type="entry name" value="HisKA"/>
    <property type="match status" value="1"/>
</dbReference>
<dbReference type="PANTHER" id="PTHR43047:SF63">
    <property type="entry name" value="HISTIDINE KINASE"/>
    <property type="match status" value="1"/>
</dbReference>
<feature type="coiled-coil region" evidence="10">
    <location>
        <begin position="874"/>
        <end position="915"/>
    </location>
</feature>
<sequence length="1296" mass="146117">MVESSDDAIITKTIEGIITSWNPAAERLFGYSEAEAIGQPISMLFPPDRLDEEPQIFARLMRGERVEHFETVRISKEGKSIEVSATISLLKNAAGEVVGVSKILRDISDRKQAEKSLQESQQFIQTVIDTVPLPLFWKDRSSVFLGCNQQFVRILGAPSSKEVVGKTDFDLLPTEEEASAFQADDRGVMESGQAKLGIEEMLTFANGEQRWLETHKAPLRDWSGNVIGMVGTFQDVTDRKQAELELQKNTERLVFALKSGAIGWWEWDLQSDIAVWDDRVYELYGVSNQTNPQPTYEIWKNALHPHDAEAIEAINRKIAAGQIDEYDTEFRVVHPDGSIHFLKAYGMLKRDADGKPQSITGINFDVSDRKEFEVQLQQTTDRLSLALKSGAIGCWEWDIQQDFLVWDDRMYELYGYLKENYSHLPYEIWANAVHPDDRNATETLLQKAILGQAEYDYEFRVIHPDRSVHFIKAYGKVKQDSQGNAESMIGINFDISDRKQAEQIILQQANRETLLRAITQRIRQSLDLSIIFDTACQEIQQLLQSDRVGIFKFYPESNFDDGEFVAESVVDGFTSAMEVHIHDHCFGEGYAAAYAQGRIQVLNDIDNAGLMDCHRDVLAEFQVRANLVIPLLCGNNLWGLVCIHQCAHTRQWQEHEINLIQQIANQLAIAIQQASLYEQLQEELLIRQQSQSKIAQQLREQQTLATITNKIRESLSIKEILAVVTQQVKDMLSGDRAIIFQLFDNGNSQIVEESVHSNFLNLKALNWDNEVWSQEILDCYWQGKPRIVPDVMNDIWTECLVEYSLKGQIKSKIVAPILLESHISENHRWVATDGYKKLWGVLVVHACAEQREWQDSEAQLLQQIANQLAIAIQQANLYEQSQQEIAERKQAEQQLTETNQQLARATRLKDEFLANMSHELRTPLNSILGMNEALQEEVFGGINERQLKALQTIESSSRHLLALINDILDVAKIESGQVTLELTATDIDSLCKSSLAFIKQQALTKRIQLIPRIPKHLPKIMLDERRIRQVLINLLNNAVKFTLEGGTITLEVSQVQLESSTTNPTPLKYLKIAVIDTGIGISAENIQKLFQPFIQIDSALNRQYNGTGLGLALVKRLVEIHGGTVELTSELGVGSCFAINLPINIVSPAIEEQTEQDLSGQSQIGQSQTEGLISPLILLAEDNEANIATFSSYLEAKGYRILSATDGQQAIDLVKAEHPDLILMDIQMPVMDGLEAIKQIRLDPNLADIPIIALTALAMEGDHERCLAVGANEYLSKPIKLKALADTIRNILKNRN</sequence>
<dbReference type="InterPro" id="IPR013767">
    <property type="entry name" value="PAS_fold"/>
</dbReference>
<evidence type="ECO:0000313" key="16">
    <source>
        <dbReference type="EMBL" id="CAC5345409.1"/>
    </source>
</evidence>
<dbReference type="Gene3D" id="3.30.565.10">
    <property type="entry name" value="Histidine kinase-like ATPase, C-terminal domain"/>
    <property type="match status" value="1"/>
</dbReference>
<dbReference type="SMART" id="SM00387">
    <property type="entry name" value="HATPase_c"/>
    <property type="match status" value="1"/>
</dbReference>
<dbReference type="Pfam" id="PF00512">
    <property type="entry name" value="HisKA"/>
    <property type="match status" value="1"/>
</dbReference>
<comment type="catalytic activity">
    <reaction evidence="1">
        <text>ATP + protein L-histidine = ADP + protein N-phospho-L-histidine.</text>
        <dbReference type="EC" id="2.7.13.3"/>
    </reaction>
</comment>
<keyword evidence="17" id="KW-1185">Reference proteome</keyword>
<dbReference type="SUPFAM" id="SSF52172">
    <property type="entry name" value="CheY-like"/>
    <property type="match status" value="1"/>
</dbReference>
<dbReference type="SMART" id="SM00065">
    <property type="entry name" value="GAF"/>
    <property type="match status" value="2"/>
</dbReference>
<reference evidence="16" key="1">
    <citation type="submission" date="2020-05" db="EMBL/GenBank/DDBJ databases">
        <authorList>
            <consortium name="Genoscope - CEA"/>
            <person name="William W."/>
        </authorList>
    </citation>
    <scope>NUCLEOTIDE SEQUENCE [LARGE SCALE GENOMIC DNA]</scope>
    <source>
        <strain evidence="16">PCC 7821</strain>
    </source>
</reference>
<dbReference type="CDD" id="cd00082">
    <property type="entry name" value="HisKA"/>
    <property type="match status" value="1"/>
</dbReference>
<evidence type="ECO:0000256" key="1">
    <source>
        <dbReference type="ARBA" id="ARBA00000085"/>
    </source>
</evidence>
<dbReference type="CDD" id="cd16922">
    <property type="entry name" value="HATPase_EvgS-ArcB-TorS-like"/>
    <property type="match status" value="1"/>
</dbReference>
<evidence type="ECO:0000256" key="3">
    <source>
        <dbReference type="ARBA" id="ARBA00012438"/>
    </source>
</evidence>
<dbReference type="Gene3D" id="3.30.450.20">
    <property type="entry name" value="PAS domain"/>
    <property type="match status" value="4"/>
</dbReference>
<dbReference type="InterPro" id="IPR029016">
    <property type="entry name" value="GAF-like_dom_sf"/>
</dbReference>
<dbReference type="Gene3D" id="2.10.70.100">
    <property type="match status" value="2"/>
</dbReference>
<dbReference type="InterPro" id="IPR035965">
    <property type="entry name" value="PAS-like_dom_sf"/>
</dbReference>
<dbReference type="InterPro" id="IPR003661">
    <property type="entry name" value="HisK_dim/P_dom"/>
</dbReference>
<name>A0A6J7ZNS9_PLARU</name>
<feature type="domain" description="PAC" evidence="15">
    <location>
        <begin position="67"/>
        <end position="119"/>
    </location>
</feature>
<dbReference type="Pfam" id="PF00072">
    <property type="entry name" value="Response_reg"/>
    <property type="match status" value="1"/>
</dbReference>
<dbReference type="Gene3D" id="3.30.450.40">
    <property type="match status" value="2"/>
</dbReference>
<dbReference type="FunFam" id="1.10.287.130:FF:000145">
    <property type="entry name" value="Sensory transduction histidine kinase"/>
    <property type="match status" value="1"/>
</dbReference>
<dbReference type="InterPro" id="IPR013655">
    <property type="entry name" value="PAS_fold_3"/>
</dbReference>
<feature type="domain" description="Phytochrome chromophore attachment site" evidence="11">
    <location>
        <begin position="527"/>
        <end position="666"/>
    </location>
</feature>
<evidence type="ECO:0000259" key="12">
    <source>
        <dbReference type="PROSITE" id="PS50109"/>
    </source>
</evidence>
<dbReference type="SUPFAM" id="SSF55781">
    <property type="entry name" value="GAF domain-like"/>
    <property type="match status" value="2"/>
</dbReference>
<dbReference type="EC" id="2.7.13.3" evidence="3"/>
<dbReference type="InterPro" id="IPR000014">
    <property type="entry name" value="PAS"/>
</dbReference>
<dbReference type="GO" id="GO:0005886">
    <property type="term" value="C:plasma membrane"/>
    <property type="evidence" value="ECO:0007669"/>
    <property type="project" value="TreeGrafter"/>
</dbReference>
<feature type="modified residue" description="4-aspartylphosphate" evidence="9">
    <location>
        <position position="1225"/>
    </location>
</feature>
<feature type="domain" description="PAS" evidence="14">
    <location>
        <begin position="379"/>
        <end position="452"/>
    </location>
</feature>
<dbReference type="Pfam" id="PF01590">
    <property type="entry name" value="GAF"/>
    <property type="match status" value="2"/>
</dbReference>
<evidence type="ECO:0000313" key="17">
    <source>
        <dbReference type="Proteomes" id="UP000196521"/>
    </source>
</evidence>
<dbReference type="SMART" id="SM00086">
    <property type="entry name" value="PAC"/>
    <property type="match status" value="4"/>
</dbReference>
<dbReference type="PROSITE" id="PS50113">
    <property type="entry name" value="PAC"/>
    <property type="match status" value="4"/>
</dbReference>
<feature type="domain" description="Phytochrome chromophore attachment site" evidence="11">
    <location>
        <begin position="716"/>
        <end position="867"/>
    </location>
</feature>
<dbReference type="Pfam" id="PF00989">
    <property type="entry name" value="PAS"/>
    <property type="match status" value="1"/>
</dbReference>
<accession>A0A6J7ZNS9</accession>
<feature type="domain" description="PAC" evidence="15">
    <location>
        <begin position="196"/>
        <end position="248"/>
    </location>
</feature>
<comment type="similarity">
    <text evidence="2">In the N-terminal section; belongs to the phytochrome family.</text>
</comment>
<evidence type="ECO:0000256" key="7">
    <source>
        <dbReference type="ARBA" id="ARBA00023012"/>
    </source>
</evidence>
<dbReference type="SUPFAM" id="SSF47384">
    <property type="entry name" value="Homodimeric domain of signal transducing histidine kinase"/>
    <property type="match status" value="1"/>
</dbReference>
<feature type="domain" description="PAS" evidence="14">
    <location>
        <begin position="1"/>
        <end position="64"/>
    </location>
</feature>
<keyword evidence="10" id="KW-0175">Coiled coil</keyword>
<dbReference type="PRINTS" id="PR00344">
    <property type="entry name" value="BCTRLSENSOR"/>
</dbReference>